<evidence type="ECO:0000256" key="4">
    <source>
        <dbReference type="ARBA" id="ARBA00022960"/>
    </source>
</evidence>
<sequence length="562" mass="65259">MNKHLNAGVTGCTFFFLLILTACGGGEKPKDKDIVEQPEKFEVRVSDNIKSALSYMLDNKGRLNDTVVLADDRLVNEAYVRSNHQPIWCTQEQWNAIGENFFRFIANSKEYGLFPSDYHYRALNSMRDQIVRDSSARKNAALWSRAELMMTDAFLQVARHLKQGHFYKDSLYIRTDSILGPGYYPGVLDQVRQTRNVSGTLQALEPTYQGYADLKQGLKAYLDSIGSFKRYTILSYSYPLKDSAAFYRSLQRRLFEEDLLPSATEPVDTATWRAVLKDYQTKKGLKPTGRPNENTVAALNYTDWEKFKRVAITLDRYKMATDSFPETYIWVNLPSYYLRVHDADTIAMESRVIVGQARTRTPLLTSAVSNFITYPQWTVPYSIIYKEMLPKIKKDVNYLNKENLMVVDRNDSIIDPYTINWAVLGKGNFPYLLKQRQGDDNSLGVLKFNFPNKHDVYLHDTNARWLFSRGNRAMSHGCVRVKEFMKLADFLVRNDTARFHPDTLRNWIRREEKHVVSGFKRVPIYIRYFSCEGKDGKLRIYEDIYGEDKILKERYFADKAIQ</sequence>
<feature type="domain" description="L,D-TPase catalytic" evidence="8">
    <location>
        <begin position="327"/>
        <end position="500"/>
    </location>
</feature>
<keyword evidence="4 7" id="KW-0133">Cell shape</keyword>
<dbReference type="PANTHER" id="PTHR41533:SF2">
    <property type="entry name" value="BLR7131 PROTEIN"/>
    <property type="match status" value="1"/>
</dbReference>
<dbReference type="GO" id="GO:0071555">
    <property type="term" value="P:cell wall organization"/>
    <property type="evidence" value="ECO:0007669"/>
    <property type="project" value="UniProtKB-UniRule"/>
</dbReference>
<evidence type="ECO:0000313" key="9">
    <source>
        <dbReference type="EMBL" id="RZS67021.1"/>
    </source>
</evidence>
<dbReference type="InterPro" id="IPR052905">
    <property type="entry name" value="LD-transpeptidase_YkuD-like"/>
</dbReference>
<dbReference type="GO" id="GO:0004180">
    <property type="term" value="F:carboxypeptidase activity"/>
    <property type="evidence" value="ECO:0007669"/>
    <property type="project" value="UniProtKB-ARBA"/>
</dbReference>
<dbReference type="PROSITE" id="PS51257">
    <property type="entry name" value="PROKAR_LIPOPROTEIN"/>
    <property type="match status" value="1"/>
</dbReference>
<keyword evidence="6 7" id="KW-0961">Cell wall biogenesis/degradation</keyword>
<evidence type="ECO:0000256" key="1">
    <source>
        <dbReference type="ARBA" id="ARBA00004752"/>
    </source>
</evidence>
<comment type="similarity">
    <text evidence="2">Belongs to the YkuD family.</text>
</comment>
<dbReference type="Pfam" id="PF20142">
    <property type="entry name" value="Scaffold"/>
    <property type="match status" value="1"/>
</dbReference>
<dbReference type="InterPro" id="IPR005490">
    <property type="entry name" value="LD_TPept_cat_dom"/>
</dbReference>
<protein>
    <submittedName>
        <fullName evidence="9">Murein L,D-transpeptidase YcbB/YkuD</fullName>
    </submittedName>
</protein>
<dbReference type="SUPFAM" id="SSF141523">
    <property type="entry name" value="L,D-transpeptidase catalytic domain-like"/>
    <property type="match status" value="1"/>
</dbReference>
<keyword evidence="5 7" id="KW-0573">Peptidoglycan synthesis</keyword>
<dbReference type="PROSITE" id="PS52029">
    <property type="entry name" value="LD_TPASE"/>
    <property type="match status" value="1"/>
</dbReference>
<dbReference type="InterPro" id="IPR045380">
    <property type="entry name" value="LD_TPept_scaffold_dom"/>
</dbReference>
<dbReference type="PANTHER" id="PTHR41533">
    <property type="entry name" value="L,D-TRANSPEPTIDASE HI_1667-RELATED"/>
    <property type="match status" value="1"/>
</dbReference>
<evidence type="ECO:0000256" key="3">
    <source>
        <dbReference type="ARBA" id="ARBA00022679"/>
    </source>
</evidence>
<feature type="active site" description="Proton donor/acceptor" evidence="7">
    <location>
        <position position="459"/>
    </location>
</feature>
<dbReference type="EMBL" id="SGXA01000004">
    <property type="protein sequence ID" value="RZS67021.1"/>
    <property type="molecule type" value="Genomic_DNA"/>
</dbReference>
<dbReference type="Gene3D" id="2.40.440.10">
    <property type="entry name" value="L,D-transpeptidase catalytic domain-like"/>
    <property type="match status" value="1"/>
</dbReference>
<dbReference type="AlphaFoldDB" id="A0A4Q7MFZ6"/>
<organism evidence="9 10">
    <name type="scientific">Pseudobacter ginsenosidimutans</name>
    <dbReference type="NCBI Taxonomy" id="661488"/>
    <lineage>
        <taxon>Bacteria</taxon>
        <taxon>Pseudomonadati</taxon>
        <taxon>Bacteroidota</taxon>
        <taxon>Chitinophagia</taxon>
        <taxon>Chitinophagales</taxon>
        <taxon>Chitinophagaceae</taxon>
        <taxon>Pseudobacter</taxon>
    </lineage>
</organism>
<dbReference type="GO" id="GO:0016740">
    <property type="term" value="F:transferase activity"/>
    <property type="evidence" value="ECO:0007669"/>
    <property type="project" value="UniProtKB-KW"/>
</dbReference>
<accession>A0A4Q7MFZ6</accession>
<feature type="active site" description="Nucleophile" evidence="7">
    <location>
        <position position="478"/>
    </location>
</feature>
<dbReference type="InterPro" id="IPR038063">
    <property type="entry name" value="Transpep_catalytic_dom"/>
</dbReference>
<name>A0A4Q7MFZ6_9BACT</name>
<dbReference type="GO" id="GO:0008360">
    <property type="term" value="P:regulation of cell shape"/>
    <property type="evidence" value="ECO:0007669"/>
    <property type="project" value="UniProtKB-UniRule"/>
</dbReference>
<reference evidence="9 10" key="1">
    <citation type="submission" date="2019-02" db="EMBL/GenBank/DDBJ databases">
        <title>Genomic Encyclopedia of Type Strains, Phase IV (KMG-IV): sequencing the most valuable type-strain genomes for metagenomic binning, comparative biology and taxonomic classification.</title>
        <authorList>
            <person name="Goeker M."/>
        </authorList>
    </citation>
    <scope>NUCLEOTIDE SEQUENCE [LARGE SCALE GENOMIC DNA]</scope>
    <source>
        <strain evidence="9 10">DSM 18116</strain>
    </source>
</reference>
<dbReference type="InterPro" id="IPR036365">
    <property type="entry name" value="PGBD-like_sf"/>
</dbReference>
<gene>
    <name evidence="9" type="ORF">EV199_5405</name>
</gene>
<keyword evidence="10" id="KW-1185">Reference proteome</keyword>
<comment type="pathway">
    <text evidence="1 7">Cell wall biogenesis; peptidoglycan biosynthesis.</text>
</comment>
<dbReference type="CDD" id="cd16913">
    <property type="entry name" value="YkuD_like"/>
    <property type="match status" value="1"/>
</dbReference>
<evidence type="ECO:0000256" key="6">
    <source>
        <dbReference type="ARBA" id="ARBA00023316"/>
    </source>
</evidence>
<comment type="caution">
    <text evidence="9">The sequence shown here is derived from an EMBL/GenBank/DDBJ whole genome shotgun (WGS) entry which is preliminary data.</text>
</comment>
<keyword evidence="3" id="KW-0808">Transferase</keyword>
<dbReference type="GO" id="GO:0009252">
    <property type="term" value="P:peptidoglycan biosynthetic process"/>
    <property type="evidence" value="ECO:0007669"/>
    <property type="project" value="UniProtKB-UniPathway"/>
</dbReference>
<dbReference type="Proteomes" id="UP000293874">
    <property type="component" value="Unassembled WGS sequence"/>
</dbReference>
<proteinExistence type="inferred from homology"/>
<evidence type="ECO:0000256" key="2">
    <source>
        <dbReference type="ARBA" id="ARBA00005992"/>
    </source>
</evidence>
<dbReference type="RefSeq" id="WP_130543906.1">
    <property type="nucleotide sequence ID" value="NZ_CP042431.1"/>
</dbReference>
<dbReference type="OrthoDB" id="9778545at2"/>
<evidence type="ECO:0000259" key="8">
    <source>
        <dbReference type="PROSITE" id="PS52029"/>
    </source>
</evidence>
<evidence type="ECO:0000313" key="10">
    <source>
        <dbReference type="Proteomes" id="UP000293874"/>
    </source>
</evidence>
<evidence type="ECO:0000256" key="5">
    <source>
        <dbReference type="ARBA" id="ARBA00022984"/>
    </source>
</evidence>
<dbReference type="UniPathway" id="UPA00219"/>
<dbReference type="Pfam" id="PF03734">
    <property type="entry name" value="YkuD"/>
    <property type="match status" value="1"/>
</dbReference>
<evidence type="ECO:0000256" key="7">
    <source>
        <dbReference type="PROSITE-ProRule" id="PRU01373"/>
    </source>
</evidence>
<dbReference type="SUPFAM" id="SSF47090">
    <property type="entry name" value="PGBD-like"/>
    <property type="match status" value="1"/>
</dbReference>